<feature type="transmembrane region" description="Helical" evidence="7">
    <location>
        <begin position="23"/>
        <end position="45"/>
    </location>
</feature>
<evidence type="ECO:0000313" key="10">
    <source>
        <dbReference type="Proteomes" id="UP000262969"/>
    </source>
</evidence>
<organism evidence="9 10">
    <name type="scientific">Lachnoclostridium phytofermentans</name>
    <dbReference type="NCBI Taxonomy" id="66219"/>
    <lineage>
        <taxon>Bacteria</taxon>
        <taxon>Bacillati</taxon>
        <taxon>Bacillota</taxon>
        <taxon>Clostridia</taxon>
        <taxon>Lachnospirales</taxon>
        <taxon>Lachnospiraceae</taxon>
    </lineage>
</organism>
<keyword evidence="6 7" id="KW-0472">Membrane</keyword>
<keyword evidence="3" id="KW-1003">Cell membrane</keyword>
<dbReference type="PANTHER" id="PTHR32309:SF13">
    <property type="entry name" value="FERRIC ENTEROBACTIN TRANSPORT PROTEIN FEPE"/>
    <property type="match status" value="1"/>
</dbReference>
<protein>
    <submittedName>
        <fullName evidence="9">Polysaccharide export protein</fullName>
    </submittedName>
</protein>
<dbReference type="Pfam" id="PF02706">
    <property type="entry name" value="Wzz"/>
    <property type="match status" value="1"/>
</dbReference>
<dbReference type="PANTHER" id="PTHR32309">
    <property type="entry name" value="TYROSINE-PROTEIN KINASE"/>
    <property type="match status" value="1"/>
</dbReference>
<dbReference type="EMBL" id="DPVV01000047">
    <property type="protein sequence ID" value="HCL01043.1"/>
    <property type="molecule type" value="Genomic_DNA"/>
</dbReference>
<feature type="non-terminal residue" evidence="9">
    <location>
        <position position="100"/>
    </location>
</feature>
<sequence length="100" mass="11177">MQNNNKDIEINIGELFILLLHKIWIIVLTSIVCAVVAGLISKFVMTPVYTSSTKLYIINRQNKDIITSSDLQTGSQLTQDFKVLVLSSPVTEQVISKLNL</sequence>
<name>A0A3D2X335_9FIRM</name>
<evidence type="ECO:0000256" key="4">
    <source>
        <dbReference type="ARBA" id="ARBA00022692"/>
    </source>
</evidence>
<dbReference type="Proteomes" id="UP000262969">
    <property type="component" value="Unassembled WGS sequence"/>
</dbReference>
<dbReference type="AlphaFoldDB" id="A0A3D2X335"/>
<accession>A0A3D2X335</accession>
<comment type="subcellular location">
    <subcellularLocation>
        <location evidence="1">Cell membrane</location>
        <topology evidence="1">Multi-pass membrane protein</topology>
    </subcellularLocation>
</comment>
<comment type="caution">
    <text evidence="9">The sequence shown here is derived from an EMBL/GenBank/DDBJ whole genome shotgun (WGS) entry which is preliminary data.</text>
</comment>
<evidence type="ECO:0000256" key="6">
    <source>
        <dbReference type="ARBA" id="ARBA00023136"/>
    </source>
</evidence>
<gene>
    <name evidence="9" type="ORF">DHW61_01225</name>
</gene>
<evidence type="ECO:0000256" key="5">
    <source>
        <dbReference type="ARBA" id="ARBA00022989"/>
    </source>
</evidence>
<dbReference type="GO" id="GO:0004713">
    <property type="term" value="F:protein tyrosine kinase activity"/>
    <property type="evidence" value="ECO:0007669"/>
    <property type="project" value="TreeGrafter"/>
</dbReference>
<evidence type="ECO:0000256" key="3">
    <source>
        <dbReference type="ARBA" id="ARBA00022475"/>
    </source>
</evidence>
<evidence type="ECO:0000256" key="1">
    <source>
        <dbReference type="ARBA" id="ARBA00004651"/>
    </source>
</evidence>
<reference evidence="9 10" key="1">
    <citation type="journal article" date="2018" name="Nat. Biotechnol.">
        <title>A standardized bacterial taxonomy based on genome phylogeny substantially revises the tree of life.</title>
        <authorList>
            <person name="Parks D.H."/>
            <person name="Chuvochina M."/>
            <person name="Waite D.W."/>
            <person name="Rinke C."/>
            <person name="Skarshewski A."/>
            <person name="Chaumeil P.A."/>
            <person name="Hugenholtz P."/>
        </authorList>
    </citation>
    <scope>NUCLEOTIDE SEQUENCE [LARGE SCALE GENOMIC DNA]</scope>
    <source>
        <strain evidence="9">UBA11728</strain>
    </source>
</reference>
<dbReference type="InterPro" id="IPR050445">
    <property type="entry name" value="Bact_polysacc_biosynth/exp"/>
</dbReference>
<dbReference type="InterPro" id="IPR003856">
    <property type="entry name" value="LPS_length_determ_N"/>
</dbReference>
<comment type="similarity">
    <text evidence="2">Belongs to the CpsC/CapA family.</text>
</comment>
<proteinExistence type="inferred from homology"/>
<feature type="domain" description="Polysaccharide chain length determinant N-terminal" evidence="8">
    <location>
        <begin position="9"/>
        <end position="98"/>
    </location>
</feature>
<evidence type="ECO:0000259" key="8">
    <source>
        <dbReference type="Pfam" id="PF02706"/>
    </source>
</evidence>
<evidence type="ECO:0000256" key="7">
    <source>
        <dbReference type="SAM" id="Phobius"/>
    </source>
</evidence>
<evidence type="ECO:0000313" key="9">
    <source>
        <dbReference type="EMBL" id="HCL01043.1"/>
    </source>
</evidence>
<evidence type="ECO:0000256" key="2">
    <source>
        <dbReference type="ARBA" id="ARBA00006683"/>
    </source>
</evidence>
<dbReference type="GO" id="GO:0005886">
    <property type="term" value="C:plasma membrane"/>
    <property type="evidence" value="ECO:0007669"/>
    <property type="project" value="UniProtKB-SubCell"/>
</dbReference>
<keyword evidence="4 7" id="KW-0812">Transmembrane</keyword>
<keyword evidence="5 7" id="KW-1133">Transmembrane helix</keyword>